<evidence type="ECO:0000313" key="2">
    <source>
        <dbReference type="EMBL" id="KAK2952878.1"/>
    </source>
</evidence>
<evidence type="ECO:0000256" key="1">
    <source>
        <dbReference type="SAM" id="MobiDB-lite"/>
    </source>
</evidence>
<dbReference type="EMBL" id="JARBJD010000098">
    <property type="protein sequence ID" value="KAK2952878.1"/>
    <property type="molecule type" value="Genomic_DNA"/>
</dbReference>
<evidence type="ECO:0000313" key="3">
    <source>
        <dbReference type="Proteomes" id="UP001281761"/>
    </source>
</evidence>
<comment type="caution">
    <text evidence="2">The sequence shown here is derived from an EMBL/GenBank/DDBJ whole genome shotgun (WGS) entry which is preliminary data.</text>
</comment>
<keyword evidence="3" id="KW-1185">Reference proteome</keyword>
<gene>
    <name evidence="2" type="ORF">BLNAU_12199</name>
</gene>
<proteinExistence type="predicted"/>
<feature type="region of interest" description="Disordered" evidence="1">
    <location>
        <begin position="127"/>
        <end position="156"/>
    </location>
</feature>
<dbReference type="Proteomes" id="UP001281761">
    <property type="component" value="Unassembled WGS sequence"/>
</dbReference>
<name>A0ABQ9XNG7_9EUKA</name>
<protein>
    <submittedName>
        <fullName evidence="2">Uncharacterized protein</fullName>
    </submittedName>
</protein>
<reference evidence="2 3" key="1">
    <citation type="journal article" date="2022" name="bioRxiv">
        <title>Genomics of Preaxostyla Flagellates Illuminates Evolutionary Transitions and the Path Towards Mitochondrial Loss.</title>
        <authorList>
            <person name="Novak L.V.F."/>
            <person name="Treitli S.C."/>
            <person name="Pyrih J."/>
            <person name="Halakuc P."/>
            <person name="Pipaliya S.V."/>
            <person name="Vacek V."/>
            <person name="Brzon O."/>
            <person name="Soukal P."/>
            <person name="Eme L."/>
            <person name="Dacks J.B."/>
            <person name="Karnkowska A."/>
            <person name="Elias M."/>
            <person name="Hampl V."/>
        </authorList>
    </citation>
    <scope>NUCLEOTIDE SEQUENCE [LARGE SCALE GENOMIC DNA]</scope>
    <source>
        <strain evidence="2">NAU3</strain>
        <tissue evidence="2">Gut</tissue>
    </source>
</reference>
<accession>A0ABQ9XNG7</accession>
<organism evidence="2 3">
    <name type="scientific">Blattamonas nauphoetae</name>
    <dbReference type="NCBI Taxonomy" id="2049346"/>
    <lineage>
        <taxon>Eukaryota</taxon>
        <taxon>Metamonada</taxon>
        <taxon>Preaxostyla</taxon>
        <taxon>Oxymonadida</taxon>
        <taxon>Blattamonas</taxon>
    </lineage>
</organism>
<sequence>MTVPIPSLMKCKYVILHPFRQTQLRNPNQFVCPLQHGPSTKPVLFIKPAKFRQKYESLHISAMSQSEAYVRVNESSFIGQLSPPSRNSSTIGTGLSGTMDCPVPVLKRPSTLLRPTLSQQTFLPLTTPAAHPTLPDPPISPVGEDNEGTLPPQPRPTLMMIKRRARSGGSTAFSDFPRHKFPTAGTTPASIAVARFSDASQISVDDEIFTNRVQRVLEQ</sequence>